<protein>
    <submittedName>
        <fullName evidence="7">Helix-turn-helix transcriptional regulator</fullName>
    </submittedName>
</protein>
<evidence type="ECO:0000313" key="8">
    <source>
        <dbReference type="Proteomes" id="UP001139451"/>
    </source>
</evidence>
<sequence>MICSADLPTDLPVLAAFEDHYRAGYVDPWHAHEHAQLAFASSGVQVINTDGASFILPPNRAIWIPPGTNHQTICRSDVVFQVVYVDRAFRPHNDRCHVFEASALLRALIGEVVALAGRYDSDARSTTIVELLLGEIDRMPDVPVQAELPVDRRLRRVCEAILADPGDSRDIDYWARQAGMSRRTFTRSFRDETGMGLATWRRQVRVMEAASRISAGEAITSVAYDVGYDSPSAFTAMFHRTFGATPSAYCRR</sequence>
<evidence type="ECO:0000256" key="3">
    <source>
        <dbReference type="ARBA" id="ARBA00023125"/>
    </source>
</evidence>
<dbReference type="Pfam" id="PF12833">
    <property type="entry name" value="HTH_18"/>
    <property type="match status" value="1"/>
</dbReference>
<dbReference type="InterPro" id="IPR003313">
    <property type="entry name" value="AraC-bd"/>
</dbReference>
<dbReference type="PRINTS" id="PR00032">
    <property type="entry name" value="HTHARAC"/>
</dbReference>
<reference evidence="7" key="1">
    <citation type="submission" date="2022-05" db="EMBL/GenBank/DDBJ databases">
        <title>Sphingomonas sp. strain MG17 Genome sequencing and assembly.</title>
        <authorList>
            <person name="Kim I."/>
        </authorList>
    </citation>
    <scope>NUCLEOTIDE SEQUENCE</scope>
    <source>
        <strain evidence="7">MG17</strain>
    </source>
</reference>
<dbReference type="PANTHER" id="PTHR11019">
    <property type="entry name" value="HTH-TYPE TRANSCRIPTIONAL REGULATOR NIMR"/>
    <property type="match status" value="1"/>
</dbReference>
<evidence type="ECO:0000256" key="2">
    <source>
        <dbReference type="ARBA" id="ARBA00023015"/>
    </source>
</evidence>
<dbReference type="GO" id="GO:0003700">
    <property type="term" value="F:DNA-binding transcription factor activity"/>
    <property type="evidence" value="ECO:0007669"/>
    <property type="project" value="InterPro"/>
</dbReference>
<dbReference type="SMART" id="SM00342">
    <property type="entry name" value="HTH_ARAC"/>
    <property type="match status" value="1"/>
</dbReference>
<evidence type="ECO:0000256" key="4">
    <source>
        <dbReference type="ARBA" id="ARBA00023159"/>
    </source>
</evidence>
<keyword evidence="3" id="KW-0238">DNA-binding</keyword>
<dbReference type="Gene3D" id="2.60.120.10">
    <property type="entry name" value="Jelly Rolls"/>
    <property type="match status" value="1"/>
</dbReference>
<organism evidence="7 8">
    <name type="scientific">Sphingomonas tagetis</name>
    <dbReference type="NCBI Taxonomy" id="2949092"/>
    <lineage>
        <taxon>Bacteria</taxon>
        <taxon>Pseudomonadati</taxon>
        <taxon>Pseudomonadota</taxon>
        <taxon>Alphaproteobacteria</taxon>
        <taxon>Sphingomonadales</taxon>
        <taxon>Sphingomonadaceae</taxon>
        <taxon>Sphingomonas</taxon>
    </lineage>
</organism>
<evidence type="ECO:0000259" key="6">
    <source>
        <dbReference type="PROSITE" id="PS01124"/>
    </source>
</evidence>
<dbReference type="EMBL" id="JAMLDX010000003">
    <property type="protein sequence ID" value="MCP3729839.1"/>
    <property type="molecule type" value="Genomic_DNA"/>
</dbReference>
<dbReference type="InterPro" id="IPR020449">
    <property type="entry name" value="Tscrpt_reg_AraC-type_HTH"/>
</dbReference>
<dbReference type="CDD" id="cd06124">
    <property type="entry name" value="cupin_NimR-like_N"/>
    <property type="match status" value="1"/>
</dbReference>
<gene>
    <name evidence="7" type="ORF">M9978_05285</name>
</gene>
<proteinExistence type="predicted"/>
<dbReference type="AlphaFoldDB" id="A0A9X2HIP6"/>
<evidence type="ECO:0000313" key="7">
    <source>
        <dbReference type="EMBL" id="MCP3729839.1"/>
    </source>
</evidence>
<dbReference type="InterPro" id="IPR014710">
    <property type="entry name" value="RmlC-like_jellyroll"/>
</dbReference>
<keyword evidence="8" id="KW-1185">Reference proteome</keyword>
<keyword evidence="5" id="KW-0804">Transcription</keyword>
<dbReference type="GO" id="GO:0043565">
    <property type="term" value="F:sequence-specific DNA binding"/>
    <property type="evidence" value="ECO:0007669"/>
    <property type="project" value="InterPro"/>
</dbReference>
<keyword evidence="1" id="KW-0678">Repressor</keyword>
<dbReference type="PROSITE" id="PS01124">
    <property type="entry name" value="HTH_ARAC_FAMILY_2"/>
    <property type="match status" value="1"/>
</dbReference>
<evidence type="ECO:0000256" key="1">
    <source>
        <dbReference type="ARBA" id="ARBA00022491"/>
    </source>
</evidence>
<dbReference type="FunFam" id="1.10.10.60:FF:000132">
    <property type="entry name" value="AraC family transcriptional regulator"/>
    <property type="match status" value="1"/>
</dbReference>
<dbReference type="Proteomes" id="UP001139451">
    <property type="component" value="Unassembled WGS sequence"/>
</dbReference>
<dbReference type="InterPro" id="IPR009057">
    <property type="entry name" value="Homeodomain-like_sf"/>
</dbReference>
<dbReference type="RefSeq" id="WP_254291935.1">
    <property type="nucleotide sequence ID" value="NZ_JAMLDX010000003.1"/>
</dbReference>
<dbReference type="SUPFAM" id="SSF46689">
    <property type="entry name" value="Homeodomain-like"/>
    <property type="match status" value="1"/>
</dbReference>
<dbReference type="InterPro" id="IPR011051">
    <property type="entry name" value="RmlC_Cupin_sf"/>
</dbReference>
<comment type="caution">
    <text evidence="7">The sequence shown here is derived from an EMBL/GenBank/DDBJ whole genome shotgun (WGS) entry which is preliminary data.</text>
</comment>
<evidence type="ECO:0000256" key="5">
    <source>
        <dbReference type="ARBA" id="ARBA00023163"/>
    </source>
</evidence>
<dbReference type="SUPFAM" id="SSF51182">
    <property type="entry name" value="RmlC-like cupins"/>
    <property type="match status" value="1"/>
</dbReference>
<name>A0A9X2HIP6_9SPHN</name>
<dbReference type="Pfam" id="PF02311">
    <property type="entry name" value="AraC_binding"/>
    <property type="match status" value="1"/>
</dbReference>
<keyword evidence="2" id="KW-0805">Transcription regulation</keyword>
<dbReference type="Gene3D" id="1.10.10.60">
    <property type="entry name" value="Homeodomain-like"/>
    <property type="match status" value="1"/>
</dbReference>
<dbReference type="PANTHER" id="PTHR11019:SF159">
    <property type="entry name" value="TRANSCRIPTIONAL REGULATOR-RELATED"/>
    <property type="match status" value="1"/>
</dbReference>
<keyword evidence="4" id="KW-0010">Activator</keyword>
<feature type="domain" description="HTH araC/xylS-type" evidence="6">
    <location>
        <begin position="155"/>
        <end position="252"/>
    </location>
</feature>
<dbReference type="InterPro" id="IPR018060">
    <property type="entry name" value="HTH_AraC"/>
</dbReference>
<accession>A0A9X2HIP6</accession>